<reference evidence="1" key="1">
    <citation type="submission" date="2010-04" db="EMBL/GenBank/DDBJ databases">
        <authorList>
            <person name="Reid K.E."/>
            <person name="Liao N."/>
            <person name="Chan S."/>
            <person name="Docking R."/>
            <person name="Taylor G."/>
            <person name="Moore R."/>
            <person name="Mayo M."/>
            <person name="Munro S."/>
            <person name="King J."/>
            <person name="Yanchuk A."/>
            <person name="Holt R."/>
            <person name="Jones S."/>
            <person name="Marra M."/>
            <person name="Ritland C.E."/>
            <person name="Ritland K."/>
            <person name="Bohlmann J."/>
        </authorList>
    </citation>
    <scope>NUCLEOTIDE SEQUENCE</scope>
    <source>
        <tissue evidence="1">Bud</tissue>
    </source>
</reference>
<accession>D5ADP5</accession>
<dbReference type="EMBL" id="BT124414">
    <property type="protein sequence ID" value="ADE77664.1"/>
    <property type="molecule type" value="mRNA"/>
</dbReference>
<sequence length="46" mass="5324">MPSFHATYRVKVLCGYFVGLPQANKSQEIKLFQRKDCLGKDIHQID</sequence>
<organism evidence="1">
    <name type="scientific">Picea sitchensis</name>
    <name type="common">Sitka spruce</name>
    <name type="synonym">Pinus sitchensis</name>
    <dbReference type="NCBI Taxonomy" id="3332"/>
    <lineage>
        <taxon>Eukaryota</taxon>
        <taxon>Viridiplantae</taxon>
        <taxon>Streptophyta</taxon>
        <taxon>Embryophyta</taxon>
        <taxon>Tracheophyta</taxon>
        <taxon>Spermatophyta</taxon>
        <taxon>Pinopsida</taxon>
        <taxon>Pinidae</taxon>
        <taxon>Conifers I</taxon>
        <taxon>Pinales</taxon>
        <taxon>Pinaceae</taxon>
        <taxon>Picea</taxon>
    </lineage>
</organism>
<proteinExistence type="evidence at transcript level"/>
<evidence type="ECO:0000313" key="1">
    <source>
        <dbReference type="EMBL" id="ADE77664.1"/>
    </source>
</evidence>
<protein>
    <submittedName>
        <fullName evidence="1">Uncharacterized protein</fullName>
    </submittedName>
</protein>
<name>D5ADP5_PICSI</name>
<dbReference type="AlphaFoldDB" id="D5ADP5"/>